<evidence type="ECO:0000313" key="3">
    <source>
        <dbReference type="Proteomes" id="UP000199614"/>
    </source>
</evidence>
<name>A0A1I5HG20_PSUAM</name>
<sequence>MFGSDWPVSSQLLAYTDVVALTDQLVTEAGPAAVDAFWAHTAERFYGVRAPAAATLARSDQPLSS</sequence>
<proteinExistence type="predicted"/>
<dbReference type="Gene3D" id="3.20.20.140">
    <property type="entry name" value="Metal-dependent hydrolases"/>
    <property type="match status" value="1"/>
</dbReference>
<dbReference type="SUPFAM" id="SSF51556">
    <property type="entry name" value="Metallo-dependent hydrolases"/>
    <property type="match status" value="1"/>
</dbReference>
<gene>
    <name evidence="2" type="ORF">SAMN05216207_106419</name>
</gene>
<dbReference type="AlphaFoldDB" id="A0A1I5HG20"/>
<dbReference type="Proteomes" id="UP000199614">
    <property type="component" value="Unassembled WGS sequence"/>
</dbReference>
<dbReference type="InterPro" id="IPR006680">
    <property type="entry name" value="Amidohydro-rel"/>
</dbReference>
<dbReference type="Pfam" id="PF04909">
    <property type="entry name" value="Amidohydro_2"/>
    <property type="match status" value="1"/>
</dbReference>
<reference evidence="2 3" key="1">
    <citation type="submission" date="2016-10" db="EMBL/GenBank/DDBJ databases">
        <authorList>
            <person name="de Groot N.N."/>
        </authorList>
    </citation>
    <scope>NUCLEOTIDE SEQUENCE [LARGE SCALE GENOMIC DNA]</scope>
    <source>
        <strain evidence="2 3">CGMCC 4.1877</strain>
    </source>
</reference>
<feature type="domain" description="Amidohydrolase-related" evidence="1">
    <location>
        <begin position="1"/>
        <end position="47"/>
    </location>
</feature>
<dbReference type="GO" id="GO:0016787">
    <property type="term" value="F:hydrolase activity"/>
    <property type="evidence" value="ECO:0007669"/>
    <property type="project" value="InterPro"/>
</dbReference>
<keyword evidence="3" id="KW-1185">Reference proteome</keyword>
<evidence type="ECO:0000259" key="1">
    <source>
        <dbReference type="Pfam" id="PF04909"/>
    </source>
</evidence>
<evidence type="ECO:0000313" key="2">
    <source>
        <dbReference type="EMBL" id="SFO47205.1"/>
    </source>
</evidence>
<organism evidence="2 3">
    <name type="scientific">Pseudonocardia ammonioxydans</name>
    <dbReference type="NCBI Taxonomy" id="260086"/>
    <lineage>
        <taxon>Bacteria</taxon>
        <taxon>Bacillati</taxon>
        <taxon>Actinomycetota</taxon>
        <taxon>Actinomycetes</taxon>
        <taxon>Pseudonocardiales</taxon>
        <taxon>Pseudonocardiaceae</taxon>
        <taxon>Pseudonocardia</taxon>
    </lineage>
</organism>
<protein>
    <recommendedName>
        <fullName evidence="1">Amidohydrolase-related domain-containing protein</fullName>
    </recommendedName>
</protein>
<dbReference type="InterPro" id="IPR032466">
    <property type="entry name" value="Metal_Hydrolase"/>
</dbReference>
<accession>A0A1I5HG20</accession>
<dbReference type="EMBL" id="FOUY01000064">
    <property type="protein sequence ID" value="SFO47205.1"/>
    <property type="molecule type" value="Genomic_DNA"/>
</dbReference>